<comment type="function">
    <text evidence="7">Modifies, by uridylylation and deuridylylation, the PII regulatory proteins (GlnB and homologs), in response to the nitrogen status of the cell that GlnD senses through the glutamine level. Under low glutamine levels, catalyzes the conversion of the PII proteins and UTP to PII-UMP and PPi, while under higher glutamine levels, GlnD hydrolyzes PII-UMP to PII and UMP (deuridylylation). Thus, controls uridylylation state and activity of the PII proteins, and plays an important role in the regulation of nitrogen metabolism.</text>
</comment>
<dbReference type="Pfam" id="PF08335">
    <property type="entry name" value="GlnD_UR_UTase"/>
    <property type="match status" value="1"/>
</dbReference>
<feature type="domain" description="ACT" evidence="8">
    <location>
        <begin position="693"/>
        <end position="771"/>
    </location>
</feature>
<evidence type="ECO:0000256" key="1">
    <source>
        <dbReference type="ARBA" id="ARBA00022679"/>
    </source>
</evidence>
<evidence type="ECO:0000256" key="6">
    <source>
        <dbReference type="ARBA" id="ARBA00023268"/>
    </source>
</evidence>
<name>A0ABT1XI85_9BURK</name>
<dbReference type="InterPro" id="IPR006674">
    <property type="entry name" value="HD_domain"/>
</dbReference>
<keyword evidence="4 7" id="KW-0378">Hydrolase</keyword>
<dbReference type="SUPFAM" id="SSF81301">
    <property type="entry name" value="Nucleotidyltransferase"/>
    <property type="match status" value="1"/>
</dbReference>
<dbReference type="Pfam" id="PF01909">
    <property type="entry name" value="NTP_transf_2"/>
    <property type="match status" value="1"/>
</dbReference>
<dbReference type="HAMAP" id="MF_00277">
    <property type="entry name" value="PII_uridylyl_transf"/>
    <property type="match status" value="1"/>
</dbReference>
<evidence type="ECO:0000256" key="4">
    <source>
        <dbReference type="ARBA" id="ARBA00022801"/>
    </source>
</evidence>
<dbReference type="Gene3D" id="3.30.70.260">
    <property type="match status" value="1"/>
</dbReference>
<keyword evidence="6 7" id="KW-0511">Multifunctional enzyme</keyword>
<dbReference type="InterPro" id="IPR002912">
    <property type="entry name" value="ACT_dom"/>
</dbReference>
<protein>
    <recommendedName>
        <fullName evidence="7">Bifunctional uridylyltransferase/uridylyl-removing enzyme</fullName>
        <shortName evidence="7">UTase/UR</shortName>
    </recommendedName>
    <alternativeName>
        <fullName evidence="7">Bifunctional [protein-PII] modification enzyme</fullName>
    </alternativeName>
    <alternativeName>
        <fullName evidence="7">Bifunctional nitrogen sensor protein</fullName>
    </alternativeName>
    <domain>
        <recommendedName>
            <fullName evidence="7">[Protein-PII] uridylyltransferase</fullName>
            <shortName evidence="7">PII uridylyltransferase</shortName>
            <shortName evidence="7">UTase</shortName>
            <ecNumber evidence="7">2.7.7.59</ecNumber>
        </recommendedName>
    </domain>
    <domain>
        <recommendedName>
            <fullName evidence="7">[Protein-PII]-UMP uridylyl-removing enzyme</fullName>
            <shortName evidence="7">UR</shortName>
            <ecNumber evidence="7">3.1.4.-</ecNumber>
        </recommendedName>
    </domain>
</protein>
<dbReference type="Gene3D" id="1.10.3210.10">
    <property type="entry name" value="Hypothetical protein af1432"/>
    <property type="match status" value="1"/>
</dbReference>
<dbReference type="PANTHER" id="PTHR47320">
    <property type="entry name" value="BIFUNCTIONAL URIDYLYLTRANSFERASE/URIDYLYL-REMOVING ENZYME"/>
    <property type="match status" value="1"/>
</dbReference>
<reference evidence="10" key="1">
    <citation type="submission" date="2022-07" db="EMBL/GenBank/DDBJ databases">
        <authorList>
            <person name="Xamxidin M."/>
        </authorList>
    </citation>
    <scope>NUCLEOTIDE SEQUENCE</scope>
    <source>
        <strain evidence="10">YS8-69</strain>
    </source>
</reference>
<organism evidence="10 11">
    <name type="scientific">Limnobacter parvus</name>
    <dbReference type="NCBI Taxonomy" id="2939690"/>
    <lineage>
        <taxon>Bacteria</taxon>
        <taxon>Pseudomonadati</taxon>
        <taxon>Pseudomonadota</taxon>
        <taxon>Betaproteobacteria</taxon>
        <taxon>Burkholderiales</taxon>
        <taxon>Burkholderiaceae</taxon>
        <taxon>Limnobacter</taxon>
    </lineage>
</organism>
<comment type="caution">
    <text evidence="10">The sequence shown here is derived from an EMBL/GenBank/DDBJ whole genome shotgun (WGS) entry which is preliminary data.</text>
</comment>
<sequence>MDISSNPSESRISSDNLNELKLRIKGEMKAQAHHWLSPFNSDTPADAIETALKIRCKCVDNALLSLWNALEMPLTYCLVAVGGYGRGELFPFSDVDVLILIHGEPDESNTEKLENFCGSGWDIGLEIGHSVRTLEQCIEEASKDITVQTALVESRLLAGTAKVFSDLTSRLKKSLDVKTFFRKKTLELRQRHAKFQETPYSLEPNCKESPGGLRDLHVISWVCLAADLGNSWAEMAKQGLITPFEAAKLRNNERTLKKIRYQLHVTTGRREDRLVYDVQTQLAESLGYKPTAAKRSSEQLMQQYYLAAKAVMQLNTILLQNIELSIFGSNAQPIAIDDEFQETDSLLDIRDDNVFAKNPSAMLRAFIVMQQNPRLKGMSARMLRQLWHNRVKINSEFRKDPVNKALFIEFFKQPQGIVHELRRMNETSVLGRYLPAFRKIVGQMQHDLFHVYTVDQHILTVVRNLRRFTMAEHAHEYPYCSQLMANFDDHWLLYIAALFHDVAKGRGGDHSILGEVDARKFCKEHGLNEENTDLVAFLVKHHLTMSNTAQKKDLSDVQVLKEFAALVQTPRNLTALYLLTVADIRGTSPKVWNAWKGKLLEDLYRLTLKYLGGEAPNRRQMLAEQQAEARRILRLYALSDDVQDKLWAQLDVSYFLRQGPSDIAWHTRHLYWRVDTEQPIVKARLSPIGEGLELLVYTRDEMDLFARICGYFDSKNLSILDAKIHTTSHGYALDSFLIQHESNTEFYRETLSLLEAELQDRLVKRLPLEPPVFGRMSRQSRHFPIRPNVDLKPDEKGNQYLLTVSATDRTGLLYSITRLLAQYKVNVQTAKIMTLGERAEDSFLLYGQSLNSQKLQIQLETDLLELLSI</sequence>
<comment type="catalytic activity">
    <reaction evidence="7">
        <text>[protein-PII]-uridylyl-L-tyrosine + H2O = [protein-PII]-L-tyrosine + UMP + H(+)</text>
        <dbReference type="Rhea" id="RHEA:48600"/>
        <dbReference type="Rhea" id="RHEA-COMP:12147"/>
        <dbReference type="Rhea" id="RHEA-COMP:12148"/>
        <dbReference type="ChEBI" id="CHEBI:15377"/>
        <dbReference type="ChEBI" id="CHEBI:15378"/>
        <dbReference type="ChEBI" id="CHEBI:46858"/>
        <dbReference type="ChEBI" id="CHEBI:57865"/>
        <dbReference type="ChEBI" id="CHEBI:90602"/>
    </reaction>
</comment>
<dbReference type="SUPFAM" id="SSF81593">
    <property type="entry name" value="Nucleotidyltransferase substrate binding subunit/domain"/>
    <property type="match status" value="1"/>
</dbReference>
<evidence type="ECO:0000256" key="5">
    <source>
        <dbReference type="ARBA" id="ARBA00022842"/>
    </source>
</evidence>
<evidence type="ECO:0000256" key="3">
    <source>
        <dbReference type="ARBA" id="ARBA00022737"/>
    </source>
</evidence>
<dbReference type="PROSITE" id="PS51831">
    <property type="entry name" value="HD"/>
    <property type="match status" value="1"/>
</dbReference>
<keyword evidence="5 7" id="KW-0460">Magnesium</keyword>
<dbReference type="SUPFAM" id="SSF55021">
    <property type="entry name" value="ACT-like"/>
    <property type="match status" value="2"/>
</dbReference>
<dbReference type="Proteomes" id="UP001165267">
    <property type="component" value="Unassembled WGS sequence"/>
</dbReference>
<accession>A0ABT1XI85</accession>
<dbReference type="InterPro" id="IPR045865">
    <property type="entry name" value="ACT-like_dom_sf"/>
</dbReference>
<dbReference type="InterPro" id="IPR003607">
    <property type="entry name" value="HD/PDEase_dom"/>
</dbReference>
<comment type="catalytic activity">
    <reaction evidence="7">
        <text>[protein-PII]-L-tyrosine + UTP = [protein-PII]-uridylyl-L-tyrosine + diphosphate</text>
        <dbReference type="Rhea" id="RHEA:13673"/>
        <dbReference type="Rhea" id="RHEA-COMP:12147"/>
        <dbReference type="Rhea" id="RHEA-COMP:12148"/>
        <dbReference type="ChEBI" id="CHEBI:33019"/>
        <dbReference type="ChEBI" id="CHEBI:46398"/>
        <dbReference type="ChEBI" id="CHEBI:46858"/>
        <dbReference type="ChEBI" id="CHEBI:90602"/>
        <dbReference type="EC" id="2.7.7.59"/>
    </reaction>
</comment>
<dbReference type="PANTHER" id="PTHR47320:SF1">
    <property type="entry name" value="BIFUNCTIONAL URIDYLYLTRANSFERASE_URIDYLYL-REMOVING ENZYME"/>
    <property type="match status" value="1"/>
</dbReference>
<comment type="cofactor">
    <cofactor evidence="7">
        <name>Mg(2+)</name>
        <dbReference type="ChEBI" id="CHEBI:18420"/>
    </cofactor>
</comment>
<dbReference type="Pfam" id="PF01966">
    <property type="entry name" value="HD"/>
    <property type="match status" value="1"/>
</dbReference>
<evidence type="ECO:0000313" key="10">
    <source>
        <dbReference type="EMBL" id="MCR2746982.1"/>
    </source>
</evidence>
<dbReference type="EC" id="2.7.7.59" evidence="7"/>
<dbReference type="InterPro" id="IPR002934">
    <property type="entry name" value="Polymerase_NTP_transf_dom"/>
</dbReference>
<dbReference type="EMBL" id="JANKHG010000017">
    <property type="protein sequence ID" value="MCR2746982.1"/>
    <property type="molecule type" value="Genomic_DNA"/>
</dbReference>
<dbReference type="InterPro" id="IPR013546">
    <property type="entry name" value="PII_UdlTrfase/GS_AdlTrfase"/>
</dbReference>
<dbReference type="EC" id="3.1.4.-" evidence="7"/>
<dbReference type="InterPro" id="IPR010043">
    <property type="entry name" value="UTase/UR"/>
</dbReference>
<dbReference type="InterPro" id="IPR043519">
    <property type="entry name" value="NT_sf"/>
</dbReference>
<evidence type="ECO:0000256" key="7">
    <source>
        <dbReference type="HAMAP-Rule" id="MF_00277"/>
    </source>
</evidence>
<keyword evidence="11" id="KW-1185">Reference proteome</keyword>
<comment type="activity regulation">
    <text evidence="7">Uridylyltransferase (UTase) activity is inhibited by glutamine, while glutamine activates uridylyl-removing (UR) activity.</text>
</comment>
<evidence type="ECO:0000313" key="11">
    <source>
        <dbReference type="Proteomes" id="UP001165267"/>
    </source>
</evidence>
<feature type="domain" description="HD" evidence="9">
    <location>
        <begin position="454"/>
        <end position="576"/>
    </location>
</feature>
<dbReference type="SMART" id="SM00471">
    <property type="entry name" value="HDc"/>
    <property type="match status" value="1"/>
</dbReference>
<dbReference type="CDD" id="cd04899">
    <property type="entry name" value="ACT_ACR-UUR-like_2"/>
    <property type="match status" value="1"/>
</dbReference>
<keyword evidence="2 7" id="KW-0548">Nucleotidyltransferase</keyword>
<dbReference type="GO" id="GO:0008773">
    <property type="term" value="F:[protein-PII] uridylyltransferase activity"/>
    <property type="evidence" value="ECO:0007669"/>
    <property type="project" value="UniProtKB-EC"/>
</dbReference>
<feature type="region of interest" description="Uridylyltransferase" evidence="7">
    <location>
        <begin position="1"/>
        <end position="335"/>
    </location>
</feature>
<dbReference type="SUPFAM" id="SSF109604">
    <property type="entry name" value="HD-domain/PDEase-like"/>
    <property type="match status" value="1"/>
</dbReference>
<feature type="domain" description="ACT" evidence="8">
    <location>
        <begin position="801"/>
        <end position="869"/>
    </location>
</feature>
<keyword evidence="3" id="KW-0677">Repeat</keyword>
<keyword evidence="1 7" id="KW-0808">Transferase</keyword>
<dbReference type="PROSITE" id="PS51671">
    <property type="entry name" value="ACT"/>
    <property type="match status" value="2"/>
</dbReference>
<dbReference type="CDD" id="cd04900">
    <property type="entry name" value="ACT_UUR-like_1"/>
    <property type="match status" value="1"/>
</dbReference>
<proteinExistence type="inferred from homology"/>
<gene>
    <name evidence="7" type="primary">glnD</name>
    <name evidence="10" type="ORF">NSP04_10010</name>
</gene>
<comment type="similarity">
    <text evidence="7">Belongs to the GlnD family.</text>
</comment>
<evidence type="ECO:0000259" key="8">
    <source>
        <dbReference type="PROSITE" id="PS51671"/>
    </source>
</evidence>
<evidence type="ECO:0000259" key="9">
    <source>
        <dbReference type="PROSITE" id="PS51831"/>
    </source>
</evidence>
<dbReference type="CDD" id="cd00077">
    <property type="entry name" value="HDc"/>
    <property type="match status" value="1"/>
</dbReference>
<dbReference type="PIRSF" id="PIRSF006288">
    <property type="entry name" value="PII_uridyltransf"/>
    <property type="match status" value="1"/>
</dbReference>
<comment type="caution">
    <text evidence="7">Lacks conserved residue(s) required for the propagation of feature annotation.</text>
</comment>
<dbReference type="NCBIfam" id="TIGR01693">
    <property type="entry name" value="UTase_glnD"/>
    <property type="match status" value="1"/>
</dbReference>
<dbReference type="CDD" id="cd05401">
    <property type="entry name" value="NT_GlnE_GlnD_like"/>
    <property type="match status" value="1"/>
</dbReference>
<comment type="domain">
    <text evidence="7">Has four distinct domains: an N-terminal nucleotidyltransferase (NT) domain responsible for UTase activity, a central HD domain that encodes UR activity, and two C-terminal ACT domains that seem to have a role in glutamine sensing.</text>
</comment>
<dbReference type="NCBIfam" id="NF002837">
    <property type="entry name" value="PRK03059.1"/>
    <property type="match status" value="1"/>
</dbReference>
<evidence type="ECO:0000256" key="2">
    <source>
        <dbReference type="ARBA" id="ARBA00022695"/>
    </source>
</evidence>